<dbReference type="EMBL" id="CAVNYO010000187">
    <property type="protein sequence ID" value="CAK5272864.1"/>
    <property type="molecule type" value="Genomic_DNA"/>
</dbReference>
<accession>A0AAD2HA23</accession>
<evidence type="ECO:0000313" key="1">
    <source>
        <dbReference type="EMBL" id="CAK5272864.1"/>
    </source>
</evidence>
<proteinExistence type="predicted"/>
<sequence length="89" mass="9607">MAWYISRRAEVCTMRAPAKTGCADEGESHRDGGPASRHIQTCRPFLPCAPGFSTRSSSIPSLGELIPAVGVSLATSAPWVLPRDCHCHW</sequence>
<evidence type="ECO:0000313" key="2">
    <source>
        <dbReference type="Proteomes" id="UP001295794"/>
    </source>
</evidence>
<reference evidence="1" key="1">
    <citation type="submission" date="2023-11" db="EMBL/GenBank/DDBJ databases">
        <authorList>
            <person name="De Vega J J."/>
            <person name="De Vega J J."/>
        </authorList>
    </citation>
    <scope>NUCLEOTIDE SEQUENCE</scope>
</reference>
<organism evidence="1 2">
    <name type="scientific">Mycena citricolor</name>
    <dbReference type="NCBI Taxonomy" id="2018698"/>
    <lineage>
        <taxon>Eukaryota</taxon>
        <taxon>Fungi</taxon>
        <taxon>Dikarya</taxon>
        <taxon>Basidiomycota</taxon>
        <taxon>Agaricomycotina</taxon>
        <taxon>Agaricomycetes</taxon>
        <taxon>Agaricomycetidae</taxon>
        <taxon>Agaricales</taxon>
        <taxon>Marasmiineae</taxon>
        <taxon>Mycenaceae</taxon>
        <taxon>Mycena</taxon>
    </lineage>
</organism>
<comment type="caution">
    <text evidence="1">The sequence shown here is derived from an EMBL/GenBank/DDBJ whole genome shotgun (WGS) entry which is preliminary data.</text>
</comment>
<dbReference type="AlphaFoldDB" id="A0AAD2HA23"/>
<name>A0AAD2HA23_9AGAR</name>
<dbReference type="Proteomes" id="UP001295794">
    <property type="component" value="Unassembled WGS sequence"/>
</dbReference>
<gene>
    <name evidence="1" type="ORF">MYCIT1_LOCUS18812</name>
</gene>
<keyword evidence="2" id="KW-1185">Reference proteome</keyword>
<protein>
    <submittedName>
        <fullName evidence="1">Uncharacterized protein</fullName>
    </submittedName>
</protein>